<dbReference type="EMBL" id="LNYS01000008">
    <property type="protein sequence ID" value="KTD49970.1"/>
    <property type="molecule type" value="Genomic_DNA"/>
</dbReference>
<dbReference type="RefSeq" id="WP_058507416.1">
    <property type="nucleotide sequence ID" value="NZ_CAAAIK010000005.1"/>
</dbReference>
<evidence type="ECO:0008006" key="4">
    <source>
        <dbReference type="Google" id="ProtNLM"/>
    </source>
</evidence>
<proteinExistence type="predicted"/>
<dbReference type="Proteomes" id="UP000054618">
    <property type="component" value="Unassembled WGS sequence"/>
</dbReference>
<keyword evidence="1" id="KW-0732">Signal</keyword>
<protein>
    <recommendedName>
        <fullName evidence="4">Secreted protein</fullName>
    </recommendedName>
</protein>
<reference evidence="2 3" key="1">
    <citation type="submission" date="2015-11" db="EMBL/GenBank/DDBJ databases">
        <title>Genomic analysis of 38 Legionella species identifies large and diverse effector repertoires.</title>
        <authorList>
            <person name="Burstein D."/>
            <person name="Amaro F."/>
            <person name="Zusman T."/>
            <person name="Lifshitz Z."/>
            <person name="Cohen O."/>
            <person name="Gilbert J.A."/>
            <person name="Pupko T."/>
            <person name="Shuman H.A."/>
            <person name="Segal G."/>
        </authorList>
    </citation>
    <scope>NUCLEOTIDE SEQUENCE [LARGE SCALE GENOMIC DNA]</scope>
    <source>
        <strain evidence="2 3">CDC#1442-AUS-E</strain>
    </source>
</reference>
<gene>
    <name evidence="2" type="ORF">Lqui_1295</name>
</gene>
<comment type="caution">
    <text evidence="2">The sequence shown here is derived from an EMBL/GenBank/DDBJ whole genome shotgun (WGS) entry which is preliminary data.</text>
</comment>
<dbReference type="PATRIC" id="fig|45073.5.peg.1366"/>
<name>A0A0W0XZZ3_9GAMM</name>
<feature type="chain" id="PRO_5006917078" description="Secreted protein" evidence="1">
    <location>
        <begin position="22"/>
        <end position="104"/>
    </location>
</feature>
<feature type="signal peptide" evidence="1">
    <location>
        <begin position="1"/>
        <end position="21"/>
    </location>
</feature>
<keyword evidence="3" id="KW-1185">Reference proteome</keyword>
<accession>A0A0W0XZZ3</accession>
<organism evidence="2 3">
    <name type="scientific">Legionella quinlivanii</name>
    <dbReference type="NCBI Taxonomy" id="45073"/>
    <lineage>
        <taxon>Bacteria</taxon>
        <taxon>Pseudomonadati</taxon>
        <taxon>Pseudomonadota</taxon>
        <taxon>Gammaproteobacteria</taxon>
        <taxon>Legionellales</taxon>
        <taxon>Legionellaceae</taxon>
        <taxon>Legionella</taxon>
    </lineage>
</organism>
<evidence type="ECO:0000313" key="2">
    <source>
        <dbReference type="EMBL" id="KTD49970.1"/>
    </source>
</evidence>
<evidence type="ECO:0000256" key="1">
    <source>
        <dbReference type="SAM" id="SignalP"/>
    </source>
</evidence>
<dbReference type="OrthoDB" id="5652365at2"/>
<evidence type="ECO:0000313" key="3">
    <source>
        <dbReference type="Proteomes" id="UP000054618"/>
    </source>
</evidence>
<sequence>MKIITIAFAALAMLFSAASFADKVVITGSPVVLEQKGDVYYVPENYSATTDYNYVTIGGTNRVCYLQQQPTLASLNNEVINVEVGGKQVQWTCYAYDETYFTTK</sequence>
<dbReference type="AlphaFoldDB" id="A0A0W0XZZ3"/>